<protein>
    <submittedName>
        <fullName evidence="2">Uncharacterized protein</fullName>
    </submittedName>
</protein>
<gene>
    <name evidence="2" type="ORF">KM1_165140</name>
</gene>
<dbReference type="AlphaFoldDB" id="M7WLL0"/>
<dbReference type="EMBL" id="KB638506">
    <property type="protein sequence ID" value="EMS12284.1"/>
    <property type="molecule type" value="Genomic_DNA"/>
</dbReference>
<feature type="signal peptide" evidence="1">
    <location>
        <begin position="1"/>
        <end position="20"/>
    </location>
</feature>
<dbReference type="VEuPathDB" id="AmoebaDB:KM1_165140"/>
<dbReference type="Proteomes" id="UP000030780">
    <property type="component" value="Unassembled WGS sequence"/>
</dbReference>
<accession>M7WLL0</accession>
<evidence type="ECO:0000256" key="1">
    <source>
        <dbReference type="SAM" id="SignalP"/>
    </source>
</evidence>
<sequence length="99" mass="11430">MTLFAFIVVICELELFKCSTIPHVNVFIVQLIKLKRLQTSSVTKLSHSTFVKMIELHFTFKYLILPLVTLKESNVYSPKSNSCILPKLQYKCLFSNENS</sequence>
<organism evidence="2 3">
    <name type="scientific">Entamoeba histolytica HM-3:IMSS</name>
    <dbReference type="NCBI Taxonomy" id="885315"/>
    <lineage>
        <taxon>Eukaryota</taxon>
        <taxon>Amoebozoa</taxon>
        <taxon>Evosea</taxon>
        <taxon>Archamoebae</taxon>
        <taxon>Mastigamoebida</taxon>
        <taxon>Entamoebidae</taxon>
        <taxon>Entamoeba</taxon>
    </lineage>
</organism>
<evidence type="ECO:0000313" key="2">
    <source>
        <dbReference type="EMBL" id="EMS12284.1"/>
    </source>
</evidence>
<feature type="chain" id="PRO_5004087353" evidence="1">
    <location>
        <begin position="21"/>
        <end position="99"/>
    </location>
</feature>
<keyword evidence="1" id="KW-0732">Signal</keyword>
<name>M7WLL0_ENTHI</name>
<reference evidence="2 3" key="1">
    <citation type="submission" date="2013-01" db="EMBL/GenBank/DDBJ databases">
        <authorList>
            <person name="Inman J."/>
            <person name="Zafar N."/>
            <person name="Lorenzi H."/>
            <person name="Caler E."/>
        </authorList>
    </citation>
    <scope>NUCLEOTIDE SEQUENCE [LARGE SCALE GENOMIC DNA]</scope>
    <source>
        <strain evidence="2 3">HM-3:IMSS</strain>
    </source>
</reference>
<evidence type="ECO:0000313" key="3">
    <source>
        <dbReference type="Proteomes" id="UP000030780"/>
    </source>
</evidence>
<proteinExistence type="predicted"/>